<comment type="caution">
    <text evidence="1">The sequence shown here is derived from an EMBL/GenBank/DDBJ whole genome shotgun (WGS) entry which is preliminary data.</text>
</comment>
<proteinExistence type="predicted"/>
<dbReference type="EMBL" id="JBEPAZ010000133">
    <property type="protein sequence ID" value="MER6434552.1"/>
    <property type="molecule type" value="Genomic_DNA"/>
</dbReference>
<evidence type="ECO:0000313" key="2">
    <source>
        <dbReference type="Proteomes" id="UP001470023"/>
    </source>
</evidence>
<accession>A0ABV1UMX2</accession>
<organism evidence="1 2">
    <name type="scientific">Streptomyces sp. 900105245</name>
    <dbReference type="NCBI Taxonomy" id="3154379"/>
    <lineage>
        <taxon>Bacteria</taxon>
        <taxon>Bacillati</taxon>
        <taxon>Actinomycetota</taxon>
        <taxon>Actinomycetes</taxon>
        <taxon>Kitasatosporales</taxon>
        <taxon>Streptomycetaceae</taxon>
        <taxon>Streptomyces</taxon>
    </lineage>
</organism>
<name>A0ABV1UMX2_9ACTN</name>
<reference evidence="1 2" key="1">
    <citation type="submission" date="2024-06" db="EMBL/GenBank/DDBJ databases">
        <title>The Natural Products Discovery Center: Release of the First 8490 Sequenced Strains for Exploring Actinobacteria Biosynthetic Diversity.</title>
        <authorList>
            <person name="Kalkreuter E."/>
            <person name="Kautsar S.A."/>
            <person name="Yang D."/>
            <person name="Bader C.D."/>
            <person name="Teijaro C.N."/>
            <person name="Fluegel L."/>
            <person name="Davis C.M."/>
            <person name="Simpson J.R."/>
            <person name="Lauterbach L."/>
            <person name="Steele A.D."/>
            <person name="Gui C."/>
            <person name="Meng S."/>
            <person name="Li G."/>
            <person name="Viehrig K."/>
            <person name="Ye F."/>
            <person name="Su P."/>
            <person name="Kiefer A.F."/>
            <person name="Nichols A."/>
            <person name="Cepeda A.J."/>
            <person name="Yan W."/>
            <person name="Fan B."/>
            <person name="Jiang Y."/>
            <person name="Adhikari A."/>
            <person name="Zheng C.-J."/>
            <person name="Schuster L."/>
            <person name="Cowan T.M."/>
            <person name="Smanski M.J."/>
            <person name="Chevrette M.G."/>
            <person name="De Carvalho L.P.S."/>
            <person name="Shen B."/>
        </authorList>
    </citation>
    <scope>NUCLEOTIDE SEQUENCE [LARGE SCALE GENOMIC DNA]</scope>
    <source>
        <strain evidence="1 2">NPDC001166</strain>
    </source>
</reference>
<gene>
    <name evidence="1" type="ORF">ABT272_44320</name>
</gene>
<evidence type="ECO:0008006" key="3">
    <source>
        <dbReference type="Google" id="ProtNLM"/>
    </source>
</evidence>
<sequence>MSYLVAMPRKPLRLRKATRNRGHLPSEQAALKVLYLAVREQINPKARDATHVPAH</sequence>
<keyword evidence="2" id="KW-1185">Reference proteome</keyword>
<dbReference type="Proteomes" id="UP001470023">
    <property type="component" value="Unassembled WGS sequence"/>
</dbReference>
<dbReference type="RefSeq" id="WP_352066365.1">
    <property type="nucleotide sequence ID" value="NZ_JBEPAZ010000133.1"/>
</dbReference>
<evidence type="ECO:0000313" key="1">
    <source>
        <dbReference type="EMBL" id="MER6434552.1"/>
    </source>
</evidence>
<protein>
    <recommendedName>
        <fullName evidence="3">Transposase</fullName>
    </recommendedName>
</protein>